<dbReference type="InterPro" id="IPR050266">
    <property type="entry name" value="AB_hydrolase_sf"/>
</dbReference>
<feature type="domain" description="AB hydrolase-1" evidence="2">
    <location>
        <begin position="23"/>
        <end position="281"/>
    </location>
</feature>
<evidence type="ECO:0000256" key="1">
    <source>
        <dbReference type="ARBA" id="ARBA00022801"/>
    </source>
</evidence>
<name>A0A2A9DR46_9MICO</name>
<keyword evidence="1" id="KW-0378">Hydrolase</keyword>
<proteinExistence type="predicted"/>
<dbReference type="InterPro" id="IPR000073">
    <property type="entry name" value="AB_hydrolase_1"/>
</dbReference>
<reference evidence="3 4" key="1">
    <citation type="submission" date="2017-10" db="EMBL/GenBank/DDBJ databases">
        <title>Sequencing the genomes of 1000 actinobacteria strains.</title>
        <authorList>
            <person name="Klenk H.-P."/>
        </authorList>
    </citation>
    <scope>NUCLEOTIDE SEQUENCE [LARGE SCALE GENOMIC DNA]</scope>
    <source>
        <strain evidence="3 4">DSM 21798</strain>
    </source>
</reference>
<dbReference type="PANTHER" id="PTHR43798">
    <property type="entry name" value="MONOACYLGLYCEROL LIPASE"/>
    <property type="match status" value="1"/>
</dbReference>
<dbReference type="PRINTS" id="PR00412">
    <property type="entry name" value="EPOXHYDRLASE"/>
</dbReference>
<dbReference type="Gene3D" id="3.40.50.1820">
    <property type="entry name" value="alpha/beta hydrolase"/>
    <property type="match status" value="1"/>
</dbReference>
<dbReference type="RefSeq" id="WP_098405846.1">
    <property type="nucleotide sequence ID" value="NZ_PDJE01000001.1"/>
</dbReference>
<dbReference type="PANTHER" id="PTHR43798:SF31">
    <property type="entry name" value="AB HYDROLASE SUPERFAMILY PROTEIN YCLE"/>
    <property type="match status" value="1"/>
</dbReference>
<dbReference type="InterPro" id="IPR029058">
    <property type="entry name" value="AB_hydrolase_fold"/>
</dbReference>
<dbReference type="Proteomes" id="UP000221369">
    <property type="component" value="Unassembled WGS sequence"/>
</dbReference>
<evidence type="ECO:0000313" key="3">
    <source>
        <dbReference type="EMBL" id="PFG29237.1"/>
    </source>
</evidence>
<protein>
    <submittedName>
        <fullName evidence="3">Proline iminopeptidase</fullName>
    </submittedName>
</protein>
<organism evidence="3 4">
    <name type="scientific">Paramicrobacterium agarici</name>
    <dbReference type="NCBI Taxonomy" id="630514"/>
    <lineage>
        <taxon>Bacteria</taxon>
        <taxon>Bacillati</taxon>
        <taxon>Actinomycetota</taxon>
        <taxon>Actinomycetes</taxon>
        <taxon>Micrococcales</taxon>
        <taxon>Microbacteriaceae</taxon>
        <taxon>Paramicrobacterium</taxon>
    </lineage>
</organism>
<gene>
    <name evidence="3" type="ORF">ATJ78_0137</name>
</gene>
<dbReference type="Pfam" id="PF00561">
    <property type="entry name" value="Abhydrolase_1"/>
    <property type="match status" value="1"/>
</dbReference>
<dbReference type="SUPFAM" id="SSF53474">
    <property type="entry name" value="alpha/beta-Hydrolases"/>
    <property type="match status" value="1"/>
</dbReference>
<accession>A0A2A9DR46</accession>
<dbReference type="GO" id="GO:0016787">
    <property type="term" value="F:hydrolase activity"/>
    <property type="evidence" value="ECO:0007669"/>
    <property type="project" value="UniProtKB-KW"/>
</dbReference>
<dbReference type="AlphaFoldDB" id="A0A2A9DR46"/>
<dbReference type="GO" id="GO:0016020">
    <property type="term" value="C:membrane"/>
    <property type="evidence" value="ECO:0007669"/>
    <property type="project" value="TreeGrafter"/>
</dbReference>
<keyword evidence="4" id="KW-1185">Reference proteome</keyword>
<evidence type="ECO:0000259" key="2">
    <source>
        <dbReference type="Pfam" id="PF00561"/>
    </source>
</evidence>
<dbReference type="PRINTS" id="PR00111">
    <property type="entry name" value="ABHYDROLASE"/>
</dbReference>
<dbReference type="InterPro" id="IPR000639">
    <property type="entry name" value="Epox_hydrolase-like"/>
</dbReference>
<dbReference type="EMBL" id="PDJE01000001">
    <property type="protein sequence ID" value="PFG29237.1"/>
    <property type="molecule type" value="Genomic_DNA"/>
</dbReference>
<sequence length="300" mass="32276">MDHRCDVNGTVLFLDERGPADGPPLLFVHGGPGNSCWDFMSAVGDELAARGIRVLGVDQRGVLRSDSLLEGAELTVNVLIDDFEALRRALGIDEWTILGHSAGGGYALDYALSHPDSVSGLILDCPCLDADATDRFRLPRAAALLQDVGKTSEAEKCVALAASPRRLTGGDRSWEVMQALGDRYLDLFVAGREGRARYERLIGRAPEDLDWAKGVSHLPLLHDMYRDRTPSLSSLSVPSVLLHGEGDLVAAPSVIEAYRAATGGDVVTIPDAGHFSYIEQPRAYVEAVAGFMNAPKRRAA</sequence>
<evidence type="ECO:0000313" key="4">
    <source>
        <dbReference type="Proteomes" id="UP000221369"/>
    </source>
</evidence>
<comment type="caution">
    <text evidence="3">The sequence shown here is derived from an EMBL/GenBank/DDBJ whole genome shotgun (WGS) entry which is preliminary data.</text>
</comment>